<dbReference type="InterPro" id="IPR004401">
    <property type="entry name" value="YbaB/EbfC"/>
</dbReference>
<dbReference type="EMBL" id="FOUP01000001">
    <property type="protein sequence ID" value="SFM84433.1"/>
    <property type="molecule type" value="Genomic_DNA"/>
</dbReference>
<accession>A0A1I4U6S9</accession>
<sequence length="105" mass="11885">MNADLPEMEELVQRMQHQQAEIDRIRRDIDTVLVSGYSRNDEVTATLRGTGRFTEFEIDPEALRRYDARDIGEVIAEAANDALEQLARLAEQRLAPVLSATDELA</sequence>
<evidence type="ECO:0000313" key="4">
    <source>
        <dbReference type="Proteomes" id="UP000270697"/>
    </source>
</evidence>
<protein>
    <submittedName>
        <fullName evidence="2">Uncharacterized protein</fullName>
    </submittedName>
</protein>
<dbReference type="EMBL" id="RBXX01000002">
    <property type="protein sequence ID" value="RKT88701.1"/>
    <property type="molecule type" value="Genomic_DNA"/>
</dbReference>
<dbReference type="STRING" id="455193.SAMN05421805_1011742"/>
<dbReference type="Pfam" id="PF02575">
    <property type="entry name" value="YbaB_DNA_bd"/>
    <property type="match status" value="1"/>
</dbReference>
<reference evidence="2 3" key="1">
    <citation type="submission" date="2016-10" db="EMBL/GenBank/DDBJ databases">
        <authorList>
            <person name="de Groot N.N."/>
        </authorList>
    </citation>
    <scope>NUCLEOTIDE SEQUENCE [LARGE SCALE GENOMIC DNA]</scope>
    <source>
        <strain evidence="2 3">CPCC 201259</strain>
    </source>
</reference>
<evidence type="ECO:0000313" key="3">
    <source>
        <dbReference type="Proteomes" id="UP000199398"/>
    </source>
</evidence>
<dbReference type="RefSeq" id="WP_093147036.1">
    <property type="nucleotide sequence ID" value="NZ_FOUP01000001.1"/>
</dbReference>
<evidence type="ECO:0000313" key="1">
    <source>
        <dbReference type="EMBL" id="RKT88701.1"/>
    </source>
</evidence>
<dbReference type="Proteomes" id="UP000199398">
    <property type="component" value="Unassembled WGS sequence"/>
</dbReference>
<dbReference type="InterPro" id="IPR036894">
    <property type="entry name" value="YbaB-like_sf"/>
</dbReference>
<proteinExistence type="predicted"/>
<dbReference type="Gene3D" id="3.30.1310.10">
    <property type="entry name" value="Nucleoid-associated protein YbaB-like domain"/>
    <property type="match status" value="1"/>
</dbReference>
<gene>
    <name evidence="1" type="ORF">ATL45_7140</name>
    <name evidence="2" type="ORF">SAMN05421805_1011742</name>
</gene>
<dbReference type="SUPFAM" id="SSF82607">
    <property type="entry name" value="YbaB-like"/>
    <property type="match status" value="1"/>
</dbReference>
<name>A0A1I4U6S9_9PSEU</name>
<keyword evidence="4" id="KW-1185">Reference proteome</keyword>
<dbReference type="GO" id="GO:0003677">
    <property type="term" value="F:DNA binding"/>
    <property type="evidence" value="ECO:0007669"/>
    <property type="project" value="InterPro"/>
</dbReference>
<evidence type="ECO:0000313" key="2">
    <source>
        <dbReference type="EMBL" id="SFM84433.1"/>
    </source>
</evidence>
<organism evidence="2 3">
    <name type="scientific">Saccharopolyspora antimicrobica</name>
    <dbReference type="NCBI Taxonomy" id="455193"/>
    <lineage>
        <taxon>Bacteria</taxon>
        <taxon>Bacillati</taxon>
        <taxon>Actinomycetota</taxon>
        <taxon>Actinomycetes</taxon>
        <taxon>Pseudonocardiales</taxon>
        <taxon>Pseudonocardiaceae</taxon>
        <taxon>Saccharopolyspora</taxon>
    </lineage>
</organism>
<dbReference type="AlphaFoldDB" id="A0A1I4U6S9"/>
<reference evidence="1 4" key="2">
    <citation type="submission" date="2018-10" db="EMBL/GenBank/DDBJ databases">
        <title>Sequencing the genomes of 1000 actinobacteria strains.</title>
        <authorList>
            <person name="Klenk H.-P."/>
        </authorList>
    </citation>
    <scope>NUCLEOTIDE SEQUENCE [LARGE SCALE GENOMIC DNA]</scope>
    <source>
        <strain evidence="1 4">DSM 45119</strain>
    </source>
</reference>
<dbReference type="Proteomes" id="UP000270697">
    <property type="component" value="Unassembled WGS sequence"/>
</dbReference>
<dbReference type="OrthoDB" id="3626148at2"/>